<accession>A0ABQ9FST8</accession>
<dbReference type="PANTHER" id="PTHR16220:SF0">
    <property type="entry name" value="WD REPEAT-CONTAINING PROTEIN WRAP73"/>
    <property type="match status" value="1"/>
</dbReference>
<dbReference type="Proteomes" id="UP001217089">
    <property type="component" value="Unassembled WGS sequence"/>
</dbReference>
<dbReference type="SUPFAM" id="SSF82171">
    <property type="entry name" value="DPP6 N-terminal domain-like"/>
    <property type="match status" value="1"/>
</dbReference>
<dbReference type="Gene3D" id="2.130.10.10">
    <property type="entry name" value="YVTN repeat-like/Quinoprotein amine dehydrogenase"/>
    <property type="match status" value="1"/>
</dbReference>
<proteinExistence type="predicted"/>
<keyword evidence="2" id="KW-1185">Reference proteome</keyword>
<evidence type="ECO:0000313" key="1">
    <source>
        <dbReference type="EMBL" id="KAJ8320300.1"/>
    </source>
</evidence>
<sequence>MNAFLHNSSPPSLNLLRLLNHITWKTVAEHDHSSTVEGTNVQTPVKIPVVKPDTNKANPKIDNMPNTLWIWDIQRLTLCTVLIQGAAIKCIKWDPNRTRLALCTGTNKLYMWSPAGCLSVQVPVEGSFLVQSLKWSPEGNAILLLSKDQMCTCYLTDNASEKVD</sequence>
<organism evidence="1 2">
    <name type="scientific">Tegillarca granosa</name>
    <name type="common">Malaysian cockle</name>
    <name type="synonym">Anadara granosa</name>
    <dbReference type="NCBI Taxonomy" id="220873"/>
    <lineage>
        <taxon>Eukaryota</taxon>
        <taxon>Metazoa</taxon>
        <taxon>Spiralia</taxon>
        <taxon>Lophotrochozoa</taxon>
        <taxon>Mollusca</taxon>
        <taxon>Bivalvia</taxon>
        <taxon>Autobranchia</taxon>
        <taxon>Pteriomorphia</taxon>
        <taxon>Arcoida</taxon>
        <taxon>Arcoidea</taxon>
        <taxon>Arcidae</taxon>
        <taxon>Tegillarca</taxon>
    </lineage>
</organism>
<gene>
    <name evidence="1" type="ORF">KUTeg_001887</name>
</gene>
<dbReference type="EMBL" id="JARBDR010000141">
    <property type="protein sequence ID" value="KAJ8320300.1"/>
    <property type="molecule type" value="Genomic_DNA"/>
</dbReference>
<reference evidence="1 2" key="1">
    <citation type="submission" date="2022-12" db="EMBL/GenBank/DDBJ databases">
        <title>Chromosome-level genome of Tegillarca granosa.</title>
        <authorList>
            <person name="Kim J."/>
        </authorList>
    </citation>
    <scope>NUCLEOTIDE SEQUENCE [LARGE SCALE GENOMIC DNA]</scope>
    <source>
        <strain evidence="1">Teg-2019</strain>
        <tissue evidence="1">Adductor muscle</tissue>
    </source>
</reference>
<dbReference type="InterPro" id="IPR015943">
    <property type="entry name" value="WD40/YVTN_repeat-like_dom_sf"/>
</dbReference>
<comment type="caution">
    <text evidence="1">The sequence shown here is derived from an EMBL/GenBank/DDBJ whole genome shotgun (WGS) entry which is preliminary data.</text>
</comment>
<name>A0ABQ9FST8_TEGGR</name>
<evidence type="ECO:0000313" key="2">
    <source>
        <dbReference type="Proteomes" id="UP001217089"/>
    </source>
</evidence>
<protein>
    <submittedName>
        <fullName evidence="1">Uncharacterized protein</fullName>
    </submittedName>
</protein>
<dbReference type="InterPro" id="IPR052778">
    <property type="entry name" value="Centrosome-WD_assoc"/>
</dbReference>
<dbReference type="PANTHER" id="PTHR16220">
    <property type="entry name" value="WD REPEAT PROTEIN 8-RELATED"/>
    <property type="match status" value="1"/>
</dbReference>